<name>A6JTS8_RAT</name>
<reference evidence="2 3" key="2">
    <citation type="submission" date="2005-09" db="EMBL/GenBank/DDBJ databases">
        <authorList>
            <person name="Mural R.J."/>
            <person name="Li P.W."/>
            <person name="Adams M.D."/>
            <person name="Amanatides P.G."/>
            <person name="Baden-Tillson H."/>
            <person name="Barnstead M."/>
            <person name="Chin S.H."/>
            <person name="Dew I."/>
            <person name="Evans C.A."/>
            <person name="Ferriera S."/>
            <person name="Flanigan M."/>
            <person name="Fosler C."/>
            <person name="Glodek A."/>
            <person name="Gu Z."/>
            <person name="Holt R.A."/>
            <person name="Jennings D."/>
            <person name="Kraft C.L."/>
            <person name="Lu F."/>
            <person name="Nguyen T."/>
            <person name="Nusskern D.R."/>
            <person name="Pfannkoch C.M."/>
            <person name="Sitter C."/>
            <person name="Sutton G.G."/>
            <person name="Venter J.C."/>
            <person name="Wang Z."/>
            <person name="Woodage T."/>
            <person name="Zheng X.H."/>
            <person name="Zhong F."/>
        </authorList>
    </citation>
    <scope>NUCLEOTIDE SEQUENCE [LARGE SCALE GENOMIC DNA]</scope>
    <source>
        <strain evidence="2">BN</strain>
        <strain evidence="3">BN, Sprague-Dawley</strain>
    </source>
</reference>
<sequence>MTIDGPVALFKSSTNCSRAPFSAPGPYCWSGPLKARPGPKQPEAPARVQPCASPARRLPVRLPGRCR</sequence>
<evidence type="ECO:0000313" key="2">
    <source>
        <dbReference type="EMBL" id="EDL93370.1"/>
    </source>
</evidence>
<dbReference type="Proteomes" id="UP000234681">
    <property type="component" value="Chromosome 3"/>
</dbReference>
<dbReference type="AlphaFoldDB" id="A6JTS8"/>
<feature type="region of interest" description="Disordered" evidence="1">
    <location>
        <begin position="32"/>
        <end position="54"/>
    </location>
</feature>
<evidence type="ECO:0000313" key="3">
    <source>
        <dbReference type="Proteomes" id="UP000234681"/>
    </source>
</evidence>
<accession>A6JTS8</accession>
<dbReference type="EMBL" id="CH474001">
    <property type="protein sequence ID" value="EDL93370.1"/>
    <property type="molecule type" value="Genomic_DNA"/>
</dbReference>
<protein>
    <submittedName>
        <fullName evidence="2">RCG45778, isoform CRA_a</fullName>
    </submittedName>
</protein>
<organism evidence="2 3">
    <name type="scientific">Rattus norvegicus</name>
    <name type="common">Rat</name>
    <dbReference type="NCBI Taxonomy" id="10116"/>
    <lineage>
        <taxon>Eukaryota</taxon>
        <taxon>Metazoa</taxon>
        <taxon>Chordata</taxon>
        <taxon>Craniata</taxon>
        <taxon>Vertebrata</taxon>
        <taxon>Euteleostomi</taxon>
        <taxon>Mammalia</taxon>
        <taxon>Eutheria</taxon>
        <taxon>Euarchontoglires</taxon>
        <taxon>Glires</taxon>
        <taxon>Rodentia</taxon>
        <taxon>Myomorpha</taxon>
        <taxon>Muroidea</taxon>
        <taxon>Muridae</taxon>
        <taxon>Murinae</taxon>
        <taxon>Rattus</taxon>
    </lineage>
</organism>
<proteinExistence type="predicted"/>
<dbReference type="EMBL" id="CH474001">
    <property type="protein sequence ID" value="EDL93369.1"/>
    <property type="molecule type" value="Genomic_DNA"/>
</dbReference>
<gene>
    <name evidence="2" type="ORF">rCG_45778</name>
</gene>
<evidence type="ECO:0000256" key="1">
    <source>
        <dbReference type="SAM" id="MobiDB-lite"/>
    </source>
</evidence>
<reference evidence="2" key="1">
    <citation type="journal article" date="2005" name="Genome Res.">
        <title>Gene and alternative splicing annotation with AIR.</title>
        <authorList>
            <person name="Florea L."/>
            <person name="Di Francesco V."/>
            <person name="Miller J."/>
            <person name="Turner R."/>
            <person name="Yao A."/>
            <person name="Harris M."/>
            <person name="Walenz B."/>
            <person name="Mobarry C."/>
            <person name="Merkulov G.V."/>
            <person name="Charlab R."/>
            <person name="Dew I."/>
            <person name="Deng Z."/>
            <person name="Istrail S."/>
            <person name="Li P."/>
            <person name="Sutton G."/>
        </authorList>
    </citation>
    <scope>NUCLEOTIDE SEQUENCE</scope>
    <source>
        <strain evidence="2">BN</strain>
    </source>
</reference>